<proteinExistence type="predicted"/>
<reference evidence="2 3" key="1">
    <citation type="submission" date="2020-08" db="EMBL/GenBank/DDBJ databases">
        <title>Sequencing the genomes of 1000 actinobacteria strains.</title>
        <authorList>
            <person name="Klenk H.-P."/>
        </authorList>
    </citation>
    <scope>NUCLEOTIDE SEQUENCE [LARGE SCALE GENOMIC DNA]</scope>
    <source>
        <strain evidence="2 3">DSM 45486</strain>
    </source>
</reference>
<dbReference type="Gene3D" id="3.60.15.10">
    <property type="entry name" value="Ribonuclease Z/Hydroxyacylglutathione hydrolase-like"/>
    <property type="match status" value="1"/>
</dbReference>
<dbReference type="InterPro" id="IPR036866">
    <property type="entry name" value="RibonucZ/Hydroxyglut_hydro"/>
</dbReference>
<evidence type="ECO:0000259" key="1">
    <source>
        <dbReference type="SMART" id="SM00849"/>
    </source>
</evidence>
<dbReference type="Proteomes" id="UP000552097">
    <property type="component" value="Unassembled WGS sequence"/>
</dbReference>
<feature type="domain" description="Metallo-beta-lactamase" evidence="1">
    <location>
        <begin position="18"/>
        <end position="216"/>
    </location>
</feature>
<name>A0A7W9HT88_9PSEU</name>
<comment type="caution">
    <text evidence="2">The sequence shown here is derived from an EMBL/GenBank/DDBJ whole genome shotgun (WGS) entry which is preliminary data.</text>
</comment>
<keyword evidence="3" id="KW-1185">Reference proteome</keyword>
<dbReference type="CDD" id="cd07716">
    <property type="entry name" value="RNaseZ_short-form-like_MBL-fold"/>
    <property type="match status" value="1"/>
</dbReference>
<dbReference type="SMART" id="SM00849">
    <property type="entry name" value="Lactamase_B"/>
    <property type="match status" value="1"/>
</dbReference>
<accession>A0A7W9HT88</accession>
<dbReference type="RefSeq" id="WP_184928013.1">
    <property type="nucleotide sequence ID" value="NZ_JACHMO010000001.1"/>
</dbReference>
<dbReference type="GO" id="GO:0042781">
    <property type="term" value="F:3'-tRNA processing endoribonuclease activity"/>
    <property type="evidence" value="ECO:0007669"/>
    <property type="project" value="TreeGrafter"/>
</dbReference>
<dbReference type="PANTHER" id="PTHR46018:SF4">
    <property type="entry name" value="METALLO-HYDROLASE YHFI-RELATED"/>
    <property type="match status" value="1"/>
</dbReference>
<sequence>MQLTVLGCSGSAPGPDLPTSGYLVEAGGVRIVLELGSGVFGALMRHCDPFDLDAVLLSHLHLDHCADFSSLTVYRREHPEPPYDVTERRLPVFAPSHAPSRLAAAHAADRASLARTDLSETFDFVPLAPGKYAVGPVEVEVAAMRHICEAYGFRISYGGVSLVFSGDTVPCPDLVRLARGADLLLADSAWRTQAGRANYLHMSGREAGEVAASAGVRRLVLTHVLPWSDREGVLADAKETFSGPVSLATPGATYTLPA</sequence>
<evidence type="ECO:0000313" key="2">
    <source>
        <dbReference type="EMBL" id="MBB5808050.1"/>
    </source>
</evidence>
<gene>
    <name evidence="2" type="ORF">F4560_007818</name>
</gene>
<evidence type="ECO:0000313" key="3">
    <source>
        <dbReference type="Proteomes" id="UP000552097"/>
    </source>
</evidence>
<dbReference type="SUPFAM" id="SSF56281">
    <property type="entry name" value="Metallo-hydrolase/oxidoreductase"/>
    <property type="match status" value="1"/>
</dbReference>
<organism evidence="2 3">
    <name type="scientific">Saccharothrix ecbatanensis</name>
    <dbReference type="NCBI Taxonomy" id="1105145"/>
    <lineage>
        <taxon>Bacteria</taxon>
        <taxon>Bacillati</taxon>
        <taxon>Actinomycetota</taxon>
        <taxon>Actinomycetes</taxon>
        <taxon>Pseudonocardiales</taxon>
        <taxon>Pseudonocardiaceae</taxon>
        <taxon>Saccharothrix</taxon>
    </lineage>
</organism>
<dbReference type="AlphaFoldDB" id="A0A7W9HT88"/>
<dbReference type="EMBL" id="JACHMO010000001">
    <property type="protein sequence ID" value="MBB5808050.1"/>
    <property type="molecule type" value="Genomic_DNA"/>
</dbReference>
<dbReference type="InterPro" id="IPR001279">
    <property type="entry name" value="Metallo-B-lactamas"/>
</dbReference>
<dbReference type="Pfam" id="PF12706">
    <property type="entry name" value="Lactamase_B_2"/>
    <property type="match status" value="1"/>
</dbReference>
<dbReference type="PANTHER" id="PTHR46018">
    <property type="entry name" value="ZINC PHOSPHODIESTERASE ELAC PROTEIN 1"/>
    <property type="match status" value="1"/>
</dbReference>
<protein>
    <submittedName>
        <fullName evidence="2">Ribonuclease BN (tRNA processing enzyme)</fullName>
    </submittedName>
</protein>